<dbReference type="InterPro" id="IPR049517">
    <property type="entry name" value="ACX-like_C"/>
</dbReference>
<evidence type="ECO:0000259" key="2">
    <source>
        <dbReference type="Pfam" id="PF05378"/>
    </source>
</evidence>
<evidence type="ECO:0000259" key="3">
    <source>
        <dbReference type="Pfam" id="PF19278"/>
    </source>
</evidence>
<keyword evidence="5" id="KW-1185">Reference proteome</keyword>
<dbReference type="InterPro" id="IPR045079">
    <property type="entry name" value="Oxoprolinase-like"/>
</dbReference>
<dbReference type="Proteomes" id="UP000503011">
    <property type="component" value="Chromosome"/>
</dbReference>
<feature type="domain" description="Acetophenone carboxylase-like C-terminal" evidence="3">
    <location>
        <begin position="501"/>
        <end position="663"/>
    </location>
</feature>
<dbReference type="InterPro" id="IPR002821">
    <property type="entry name" value="Hydantoinase_A"/>
</dbReference>
<dbReference type="Pfam" id="PF05378">
    <property type="entry name" value="Hydant_A_N"/>
    <property type="match status" value="1"/>
</dbReference>
<dbReference type="PANTHER" id="PTHR11365:SF23">
    <property type="entry name" value="HYPOTHETICAL 5-OXOPROLINASE (EUROFUNG)-RELATED"/>
    <property type="match status" value="1"/>
</dbReference>
<name>A0A6F8YUU4_9ACTN</name>
<reference evidence="4 5" key="2">
    <citation type="submission" date="2020-03" db="EMBL/GenBank/DDBJ databases">
        <authorList>
            <person name="Ichikawa N."/>
            <person name="Kimura A."/>
            <person name="Kitahashi Y."/>
            <person name="Uohara A."/>
        </authorList>
    </citation>
    <scope>NUCLEOTIDE SEQUENCE [LARGE SCALE GENOMIC DNA]</scope>
    <source>
        <strain evidence="4 5">NBRC 105367</strain>
    </source>
</reference>
<dbReference type="GO" id="GO:0006749">
    <property type="term" value="P:glutathione metabolic process"/>
    <property type="evidence" value="ECO:0007669"/>
    <property type="project" value="TreeGrafter"/>
</dbReference>
<dbReference type="PANTHER" id="PTHR11365">
    <property type="entry name" value="5-OXOPROLINASE RELATED"/>
    <property type="match status" value="1"/>
</dbReference>
<proteinExistence type="predicted"/>
<evidence type="ECO:0000313" key="4">
    <source>
        <dbReference type="EMBL" id="BCB89611.1"/>
    </source>
</evidence>
<dbReference type="GO" id="GO:0005829">
    <property type="term" value="C:cytosol"/>
    <property type="evidence" value="ECO:0007669"/>
    <property type="project" value="TreeGrafter"/>
</dbReference>
<dbReference type="Pfam" id="PF01968">
    <property type="entry name" value="Hydantoinase_A"/>
    <property type="match status" value="1"/>
</dbReference>
<feature type="domain" description="Hydantoinase/oxoprolinase N-terminal" evidence="2">
    <location>
        <begin position="4"/>
        <end position="174"/>
    </location>
</feature>
<dbReference type="KEGG" id="psuu:Psuf_069240"/>
<dbReference type="Pfam" id="PF19278">
    <property type="entry name" value="Hydant_A_C"/>
    <property type="match status" value="1"/>
</dbReference>
<gene>
    <name evidence="4" type="ORF">Psuf_069240</name>
</gene>
<protein>
    <submittedName>
        <fullName evidence="4">5-oxoprolinase</fullName>
    </submittedName>
</protein>
<sequence length="673" mass="69377">MTLRVAVDIGGTFTDAVAIAGDGSLRTAKALTTPGRLADGVVDAVGRLGVEVAAATSFVHGTTAGLNAFLERRGARLALVTTRGFRDVYEIGRANRPAMYDLRYVAPRPLVPRRDVHEVTERLAADGAVVVPLAEDEVAAVARRLRGTVDAVAVVLLHAYANAAHERRVAEIFAAEAPEVTVVCSSDIAPEWREYERTSTTAVSAYIAPILLEYLRVLEAALRGRGLAAPLSVMQSNGGVMSVERARDKAVQTLFSGPVGGTMAGVAVASDLGIDRLLCVDMGGTSFDVSLVVDGEADIAAQTELEGHPLLAPSVVMHTIGAGGGSVAHVVAGALRVGPRSAGSVPGPACYGRGGTEPTVTDANLLLGRLPDVALLGGTLALDKGAARGAVESVAGALGLDAQATALGIVAVADAAMANAIREITVARGIDPRDFSLLAFGGAGPLHAVSLAEELELPRVVVPGSPGVLSAWGMAHTDIRHDLVRSFFHALDDLQPDLLAATVAALSEQAGALLAADGVREDAVHLLPGADLRYLGQEYTVTVTWDAGQAADDVLKGLHDSFDRAHLARFGHNNPAEKVEIVALRLVARGLVDRPPAAGPGEPTGAVALGEQDVRFAGQTLRSTVYDRGSLAAGTVVAGPAVVLEPGCTVLVPPGWSSTTSRHGHLVLERSPA</sequence>
<evidence type="ECO:0000313" key="5">
    <source>
        <dbReference type="Proteomes" id="UP000503011"/>
    </source>
</evidence>
<accession>A0A6F8YUU4</accession>
<dbReference type="RefSeq" id="WP_173161564.1">
    <property type="nucleotide sequence ID" value="NZ_AP022871.1"/>
</dbReference>
<dbReference type="GO" id="GO:0017168">
    <property type="term" value="F:5-oxoprolinase (ATP-hydrolyzing) activity"/>
    <property type="evidence" value="ECO:0007669"/>
    <property type="project" value="TreeGrafter"/>
</dbReference>
<organism evidence="4 5">
    <name type="scientific">Phytohabitans suffuscus</name>
    <dbReference type="NCBI Taxonomy" id="624315"/>
    <lineage>
        <taxon>Bacteria</taxon>
        <taxon>Bacillati</taxon>
        <taxon>Actinomycetota</taxon>
        <taxon>Actinomycetes</taxon>
        <taxon>Micromonosporales</taxon>
        <taxon>Micromonosporaceae</taxon>
    </lineage>
</organism>
<dbReference type="InterPro" id="IPR008040">
    <property type="entry name" value="Hydant_A_N"/>
</dbReference>
<feature type="domain" description="Hydantoinase A/oxoprolinase" evidence="1">
    <location>
        <begin position="197"/>
        <end position="482"/>
    </location>
</feature>
<dbReference type="EMBL" id="AP022871">
    <property type="protein sequence ID" value="BCB89611.1"/>
    <property type="molecule type" value="Genomic_DNA"/>
</dbReference>
<evidence type="ECO:0000259" key="1">
    <source>
        <dbReference type="Pfam" id="PF01968"/>
    </source>
</evidence>
<reference evidence="4 5" key="1">
    <citation type="submission" date="2020-03" db="EMBL/GenBank/DDBJ databases">
        <title>Whole genome shotgun sequence of Phytohabitans suffuscus NBRC 105367.</title>
        <authorList>
            <person name="Komaki H."/>
            <person name="Tamura T."/>
        </authorList>
    </citation>
    <scope>NUCLEOTIDE SEQUENCE [LARGE SCALE GENOMIC DNA]</scope>
    <source>
        <strain evidence="4 5">NBRC 105367</strain>
    </source>
</reference>
<dbReference type="AlphaFoldDB" id="A0A6F8YUU4"/>